<dbReference type="EMBL" id="JAQFWP010000006">
    <property type="protein sequence ID" value="MDA2803899.1"/>
    <property type="molecule type" value="Genomic_DNA"/>
</dbReference>
<comment type="caution">
    <text evidence="4">The sequence shown here is derived from an EMBL/GenBank/DDBJ whole genome shotgun (WGS) entry which is preliminary data.</text>
</comment>
<name>A0ABT4TI04_9ACTN</name>
<evidence type="ECO:0000256" key="2">
    <source>
        <dbReference type="ARBA" id="ARBA00022679"/>
    </source>
</evidence>
<dbReference type="RefSeq" id="WP_270676387.1">
    <property type="nucleotide sequence ID" value="NZ_JAQFWP010000006.1"/>
</dbReference>
<dbReference type="InterPro" id="IPR007848">
    <property type="entry name" value="Small_mtfrase_dom"/>
</dbReference>
<evidence type="ECO:0000256" key="1">
    <source>
        <dbReference type="ARBA" id="ARBA00022603"/>
    </source>
</evidence>
<dbReference type="SUPFAM" id="SSF53335">
    <property type="entry name" value="S-adenosyl-L-methionine-dependent methyltransferases"/>
    <property type="match status" value="1"/>
</dbReference>
<dbReference type="PANTHER" id="PTHR47816">
    <property type="entry name" value="RIBOSOMAL RNA SMALL SUBUNIT METHYLTRANSFERASE C"/>
    <property type="match status" value="1"/>
</dbReference>
<dbReference type="Proteomes" id="UP001165685">
    <property type="component" value="Unassembled WGS sequence"/>
</dbReference>
<dbReference type="Gene3D" id="3.40.50.150">
    <property type="entry name" value="Vaccinia Virus protein VP39"/>
    <property type="match status" value="1"/>
</dbReference>
<organism evidence="4 5">
    <name type="scientific">Nocardiopsis suaedae</name>
    <dbReference type="NCBI Taxonomy" id="3018444"/>
    <lineage>
        <taxon>Bacteria</taxon>
        <taxon>Bacillati</taxon>
        <taxon>Actinomycetota</taxon>
        <taxon>Actinomycetes</taxon>
        <taxon>Streptosporangiales</taxon>
        <taxon>Nocardiopsidaceae</taxon>
        <taxon>Nocardiopsis</taxon>
    </lineage>
</organism>
<reference evidence="4" key="1">
    <citation type="submission" date="2023-01" db="EMBL/GenBank/DDBJ databases">
        <title>Draft genome sequence of Nocardiopsis sp. LSu2-4 isolated from halophytes.</title>
        <authorList>
            <person name="Duangmal K."/>
            <person name="Chantavorakit T."/>
        </authorList>
    </citation>
    <scope>NUCLEOTIDE SEQUENCE</scope>
    <source>
        <strain evidence="4">LSu2-4</strain>
    </source>
</reference>
<sequence>MSEHYFAPSPGAASRPGSVDLVLPDLHLRLDTDSGVFSPGKVDLGTRVLLESVPAPPGAGRLLDLGCGYGPVALAMAARAPGARVLGVDVNARAVELAARNARTAGLDNAEFLQVAAAGAAASPGPGPGPEQGPFDALWSNPPIRIGKPALHALLGCWLPRLAPGASAHLVVQRNLGADSLHRWLEEQGWPTARAASRAGYRVLRVARP</sequence>
<evidence type="ECO:0000313" key="4">
    <source>
        <dbReference type="EMBL" id="MDA2803899.1"/>
    </source>
</evidence>
<keyword evidence="5" id="KW-1185">Reference proteome</keyword>
<dbReference type="GO" id="GO:0032259">
    <property type="term" value="P:methylation"/>
    <property type="evidence" value="ECO:0007669"/>
    <property type="project" value="UniProtKB-KW"/>
</dbReference>
<dbReference type="Pfam" id="PF05175">
    <property type="entry name" value="MTS"/>
    <property type="match status" value="1"/>
</dbReference>
<gene>
    <name evidence="4" type="ORF">O4U47_05205</name>
</gene>
<dbReference type="GO" id="GO:0008168">
    <property type="term" value="F:methyltransferase activity"/>
    <property type="evidence" value="ECO:0007669"/>
    <property type="project" value="UniProtKB-KW"/>
</dbReference>
<dbReference type="CDD" id="cd02440">
    <property type="entry name" value="AdoMet_MTases"/>
    <property type="match status" value="1"/>
</dbReference>
<feature type="domain" description="Methyltransferase small" evidence="3">
    <location>
        <begin position="28"/>
        <end position="204"/>
    </location>
</feature>
<keyword evidence="2" id="KW-0808">Transferase</keyword>
<evidence type="ECO:0000313" key="5">
    <source>
        <dbReference type="Proteomes" id="UP001165685"/>
    </source>
</evidence>
<protein>
    <submittedName>
        <fullName evidence="4">Methyltransferase</fullName>
    </submittedName>
</protein>
<dbReference type="InterPro" id="IPR029063">
    <property type="entry name" value="SAM-dependent_MTases_sf"/>
</dbReference>
<dbReference type="PANTHER" id="PTHR47816:SF4">
    <property type="entry name" value="RIBOSOMAL RNA SMALL SUBUNIT METHYLTRANSFERASE C"/>
    <property type="match status" value="1"/>
</dbReference>
<keyword evidence="1 4" id="KW-0489">Methyltransferase</keyword>
<evidence type="ECO:0000259" key="3">
    <source>
        <dbReference type="Pfam" id="PF05175"/>
    </source>
</evidence>
<dbReference type="InterPro" id="IPR046977">
    <property type="entry name" value="RsmC/RlmG"/>
</dbReference>
<proteinExistence type="predicted"/>
<accession>A0ABT4TI04</accession>